<proteinExistence type="predicted"/>
<protein>
    <submittedName>
        <fullName evidence="1">Uncharacterized protein</fullName>
    </submittedName>
</protein>
<dbReference type="EMBL" id="GBXM01024147">
    <property type="protein sequence ID" value="JAH84430.1"/>
    <property type="molecule type" value="Transcribed_RNA"/>
</dbReference>
<sequence length="15" mass="1574">MQMSTALSSDVCVSD</sequence>
<name>A0A0E9W4C9_ANGAN</name>
<reference evidence="1" key="1">
    <citation type="submission" date="2014-11" db="EMBL/GenBank/DDBJ databases">
        <authorList>
            <person name="Amaro Gonzalez C."/>
        </authorList>
    </citation>
    <scope>NUCLEOTIDE SEQUENCE</scope>
</reference>
<organism evidence="1">
    <name type="scientific">Anguilla anguilla</name>
    <name type="common">European freshwater eel</name>
    <name type="synonym">Muraena anguilla</name>
    <dbReference type="NCBI Taxonomy" id="7936"/>
    <lineage>
        <taxon>Eukaryota</taxon>
        <taxon>Metazoa</taxon>
        <taxon>Chordata</taxon>
        <taxon>Craniata</taxon>
        <taxon>Vertebrata</taxon>
        <taxon>Euteleostomi</taxon>
        <taxon>Actinopterygii</taxon>
        <taxon>Neopterygii</taxon>
        <taxon>Teleostei</taxon>
        <taxon>Anguilliformes</taxon>
        <taxon>Anguillidae</taxon>
        <taxon>Anguilla</taxon>
    </lineage>
</organism>
<reference evidence="1" key="2">
    <citation type="journal article" date="2015" name="Fish Shellfish Immunol.">
        <title>Early steps in the European eel (Anguilla anguilla)-Vibrio vulnificus interaction in the gills: Role of the RtxA13 toxin.</title>
        <authorList>
            <person name="Callol A."/>
            <person name="Pajuelo D."/>
            <person name="Ebbesson L."/>
            <person name="Teles M."/>
            <person name="MacKenzie S."/>
            <person name="Amaro C."/>
        </authorList>
    </citation>
    <scope>NUCLEOTIDE SEQUENCE</scope>
</reference>
<evidence type="ECO:0000313" key="1">
    <source>
        <dbReference type="EMBL" id="JAH84430.1"/>
    </source>
</evidence>
<accession>A0A0E9W4C9</accession>